<dbReference type="CDD" id="cd04458">
    <property type="entry name" value="CSP_CDS"/>
    <property type="match status" value="1"/>
</dbReference>
<name>A0A0W0Z5A5_LEGSP</name>
<keyword evidence="10" id="KW-1185">Reference proteome</keyword>
<evidence type="ECO:0000256" key="6">
    <source>
        <dbReference type="ARBA" id="ARBA00023163"/>
    </source>
</evidence>
<reference evidence="9 10" key="1">
    <citation type="submission" date="2015-11" db="EMBL/GenBank/DDBJ databases">
        <title>Genomic analysis of 38 Legionella species identifies large and diverse effector repertoires.</title>
        <authorList>
            <person name="Burstein D."/>
            <person name="Amaro F."/>
            <person name="Zusman T."/>
            <person name="Lifshitz Z."/>
            <person name="Cohen O."/>
            <person name="Gilbert J.A."/>
            <person name="Pupko T."/>
            <person name="Shuman H.A."/>
            <person name="Segal G."/>
        </authorList>
    </citation>
    <scope>NUCLEOTIDE SEQUENCE [LARGE SCALE GENOMIC DNA]</scope>
    <source>
        <strain evidence="9 10">Mt.St.Helens-9</strain>
    </source>
</reference>
<dbReference type="PROSITE" id="PS00352">
    <property type="entry name" value="CSD_1"/>
    <property type="match status" value="1"/>
</dbReference>
<dbReference type="PROSITE" id="PS51857">
    <property type="entry name" value="CSD_2"/>
    <property type="match status" value="1"/>
</dbReference>
<evidence type="ECO:0000256" key="5">
    <source>
        <dbReference type="ARBA" id="ARBA00023159"/>
    </source>
</evidence>
<dbReference type="SUPFAM" id="SSF50249">
    <property type="entry name" value="Nucleic acid-binding proteins"/>
    <property type="match status" value="1"/>
</dbReference>
<sequence length="86" mass="9937">MFDGCCHNISEQSEQIMQTGIVKRFNKIKGYGFITPDSEDKEVFVHFSEVRADGYKELIEGQRVRFSLDKGERGEYAKQVEILDKS</sequence>
<dbReference type="GO" id="GO:0003677">
    <property type="term" value="F:DNA binding"/>
    <property type="evidence" value="ECO:0007669"/>
    <property type="project" value="UniProtKB-KW"/>
</dbReference>
<dbReference type="PRINTS" id="PR00050">
    <property type="entry name" value="COLDSHOCK"/>
</dbReference>
<evidence type="ECO:0000256" key="4">
    <source>
        <dbReference type="ARBA" id="ARBA00023125"/>
    </source>
</evidence>
<dbReference type="AlphaFoldDB" id="A0A0W0Z5A5"/>
<dbReference type="GO" id="GO:0005829">
    <property type="term" value="C:cytosol"/>
    <property type="evidence" value="ECO:0007669"/>
    <property type="project" value="UniProtKB-ARBA"/>
</dbReference>
<organism evidence="9 10">
    <name type="scientific">Legionella spiritensis</name>
    <dbReference type="NCBI Taxonomy" id="452"/>
    <lineage>
        <taxon>Bacteria</taxon>
        <taxon>Pseudomonadati</taxon>
        <taxon>Pseudomonadota</taxon>
        <taxon>Gammaproteobacteria</taxon>
        <taxon>Legionellales</taxon>
        <taxon>Legionellaceae</taxon>
        <taxon>Legionella</taxon>
    </lineage>
</organism>
<dbReference type="InterPro" id="IPR002059">
    <property type="entry name" value="CSP_DNA-bd"/>
</dbReference>
<evidence type="ECO:0000313" key="10">
    <source>
        <dbReference type="Proteomes" id="UP000054877"/>
    </source>
</evidence>
<keyword evidence="3" id="KW-0805">Transcription regulation</keyword>
<proteinExistence type="predicted"/>
<dbReference type="InterPro" id="IPR019844">
    <property type="entry name" value="CSD_CS"/>
</dbReference>
<dbReference type="PANTHER" id="PTHR46565:SF20">
    <property type="entry name" value="COLD SHOCK DOMAIN-CONTAINING PROTEIN 4"/>
    <property type="match status" value="1"/>
</dbReference>
<dbReference type="PATRIC" id="fig|452.5.peg.1186"/>
<dbReference type="PIRSF" id="PIRSF002599">
    <property type="entry name" value="Cold_shock_A"/>
    <property type="match status" value="1"/>
</dbReference>
<evidence type="ECO:0000256" key="7">
    <source>
        <dbReference type="RuleBase" id="RU000408"/>
    </source>
</evidence>
<gene>
    <name evidence="9" type="primary">cspD_2</name>
    <name evidence="9" type="ORF">Lspi_1080</name>
</gene>
<feature type="domain" description="CSD" evidence="8">
    <location>
        <begin position="17"/>
        <end position="82"/>
    </location>
</feature>
<dbReference type="InterPro" id="IPR011129">
    <property type="entry name" value="CSD"/>
</dbReference>
<keyword evidence="2" id="KW-0963">Cytoplasm</keyword>
<dbReference type="InterPro" id="IPR012340">
    <property type="entry name" value="NA-bd_OB-fold"/>
</dbReference>
<dbReference type="SMART" id="SM00357">
    <property type="entry name" value="CSP"/>
    <property type="match status" value="1"/>
</dbReference>
<evidence type="ECO:0000259" key="8">
    <source>
        <dbReference type="PROSITE" id="PS51857"/>
    </source>
</evidence>
<dbReference type="InterPro" id="IPR012156">
    <property type="entry name" value="Cold_shock_CspA"/>
</dbReference>
<dbReference type="Pfam" id="PF00313">
    <property type="entry name" value="CSD"/>
    <property type="match status" value="1"/>
</dbReference>
<comment type="subcellular location">
    <subcellularLocation>
        <location evidence="1 7">Cytoplasm</location>
    </subcellularLocation>
</comment>
<keyword evidence="5" id="KW-0010">Activator</keyword>
<keyword evidence="4" id="KW-0238">DNA-binding</keyword>
<dbReference type="Proteomes" id="UP000054877">
    <property type="component" value="Unassembled WGS sequence"/>
</dbReference>
<evidence type="ECO:0000313" key="9">
    <source>
        <dbReference type="EMBL" id="KTD64273.1"/>
    </source>
</evidence>
<comment type="caution">
    <text evidence="9">The sequence shown here is derived from an EMBL/GenBank/DDBJ whole genome shotgun (WGS) entry which is preliminary data.</text>
</comment>
<evidence type="ECO:0000256" key="1">
    <source>
        <dbReference type="ARBA" id="ARBA00004496"/>
    </source>
</evidence>
<dbReference type="PANTHER" id="PTHR46565">
    <property type="entry name" value="COLD SHOCK DOMAIN PROTEIN 2"/>
    <property type="match status" value="1"/>
</dbReference>
<keyword evidence="6" id="KW-0804">Transcription</keyword>
<dbReference type="Gene3D" id="2.40.50.140">
    <property type="entry name" value="Nucleic acid-binding proteins"/>
    <property type="match status" value="1"/>
</dbReference>
<protein>
    <submittedName>
        <fullName evidence="9">Cold shock-like protein CspD</fullName>
    </submittedName>
</protein>
<accession>A0A0W0Z5A5</accession>
<evidence type="ECO:0000256" key="3">
    <source>
        <dbReference type="ARBA" id="ARBA00023015"/>
    </source>
</evidence>
<dbReference type="EMBL" id="LNYX01000013">
    <property type="protein sequence ID" value="KTD64273.1"/>
    <property type="molecule type" value="Genomic_DNA"/>
</dbReference>
<dbReference type="STRING" id="452.Lspi_1080"/>
<evidence type="ECO:0000256" key="2">
    <source>
        <dbReference type="ARBA" id="ARBA00022490"/>
    </source>
</evidence>